<dbReference type="GeneID" id="63918655"/>
<reference evidence="2 3" key="1">
    <citation type="journal article" date="2014" name="BMC Genomics">
        <title>Genome sequencing of four Aureobasidium pullulans varieties: biotechnological potential, stress tolerance, and description of new species.</title>
        <authorList>
            <person name="Gostin Ar C."/>
            <person name="Ohm R.A."/>
            <person name="Kogej T."/>
            <person name="Sonjak S."/>
            <person name="Turk M."/>
            <person name="Zajc J."/>
            <person name="Zalar P."/>
            <person name="Grube M."/>
            <person name="Sun H."/>
            <person name="Han J."/>
            <person name="Sharma A."/>
            <person name="Chiniquy J."/>
            <person name="Ngan C.Y."/>
            <person name="Lipzen A."/>
            <person name="Barry K."/>
            <person name="Grigoriev I.V."/>
            <person name="Gunde-Cimerman N."/>
        </authorList>
    </citation>
    <scope>NUCLEOTIDE SEQUENCE [LARGE SCALE GENOMIC DNA]</scope>
    <source>
        <strain evidence="2 3">CBS 110374</strain>
    </source>
</reference>
<dbReference type="Proteomes" id="UP000030672">
    <property type="component" value="Unassembled WGS sequence"/>
</dbReference>
<dbReference type="EMBL" id="KL584850">
    <property type="protein sequence ID" value="KEQ59077.1"/>
    <property type="molecule type" value="Genomic_DNA"/>
</dbReference>
<proteinExistence type="predicted"/>
<dbReference type="InterPro" id="IPR011333">
    <property type="entry name" value="SKP1/BTB/POZ_sf"/>
</dbReference>
<evidence type="ECO:0000313" key="3">
    <source>
        <dbReference type="Proteomes" id="UP000030672"/>
    </source>
</evidence>
<accession>A0A074VN25</accession>
<dbReference type="Pfam" id="PF00651">
    <property type="entry name" value="BTB"/>
    <property type="match status" value="1"/>
</dbReference>
<feature type="domain" description="BTB" evidence="1">
    <location>
        <begin position="10"/>
        <end position="69"/>
    </location>
</feature>
<keyword evidence="3" id="KW-1185">Reference proteome</keyword>
<dbReference type="InterPro" id="IPR000210">
    <property type="entry name" value="BTB/POZ_dom"/>
</dbReference>
<dbReference type="HOGENOM" id="CLU_1189696_0_0_1"/>
<dbReference type="Gene3D" id="3.30.710.10">
    <property type="entry name" value="Potassium Channel Kv1.1, Chain A"/>
    <property type="match status" value="1"/>
</dbReference>
<dbReference type="AlphaFoldDB" id="A0A074VN25"/>
<organism evidence="2 3">
    <name type="scientific">Aureobasidium melanogenum (strain CBS 110374)</name>
    <name type="common">Aureobasidium pullulans var. melanogenum</name>
    <dbReference type="NCBI Taxonomy" id="1043003"/>
    <lineage>
        <taxon>Eukaryota</taxon>
        <taxon>Fungi</taxon>
        <taxon>Dikarya</taxon>
        <taxon>Ascomycota</taxon>
        <taxon>Pezizomycotina</taxon>
        <taxon>Dothideomycetes</taxon>
        <taxon>Dothideomycetidae</taxon>
        <taxon>Dothideales</taxon>
        <taxon>Saccotheciaceae</taxon>
        <taxon>Aureobasidium</taxon>
    </lineage>
</organism>
<name>A0A074VN25_AURM1</name>
<evidence type="ECO:0000259" key="1">
    <source>
        <dbReference type="PROSITE" id="PS50097"/>
    </source>
</evidence>
<evidence type="ECO:0000313" key="2">
    <source>
        <dbReference type="EMBL" id="KEQ59077.1"/>
    </source>
</evidence>
<protein>
    <recommendedName>
        <fullName evidence="1">BTB domain-containing protein</fullName>
    </recommendedName>
</protein>
<dbReference type="PROSITE" id="PS50097">
    <property type="entry name" value="BTB"/>
    <property type="match status" value="1"/>
</dbReference>
<dbReference type="SUPFAM" id="SSF54695">
    <property type="entry name" value="POZ domain"/>
    <property type="match status" value="1"/>
</dbReference>
<sequence length="233" mass="27495">MRMYNDPTTSDVIIHFLGRSIYAHKAILAEHSEAFYRTFYGPFAKTSYTIPCEEYDTQAIVTLLKHIYSFPYEEPINVEVDPNWYFQLYLIAVEYWADSFETKVLDLIEAEVFLSVKIIYDRQKLKDCCRASDKYEIDKQEITEEKKRRITQRLVAENRICRDRFTCVESEEGGETNEADRVMMGLEEVLARLSMADKKQQGHEKKMRRLAHPGRLRFRTYRGNGKNPCVLFV</sequence>
<gene>
    <name evidence="2" type="ORF">M437DRAFT_69434</name>
</gene>
<dbReference type="RefSeq" id="XP_040876100.1">
    <property type="nucleotide sequence ID" value="XM_041025282.1"/>
</dbReference>
<dbReference type="CDD" id="cd18186">
    <property type="entry name" value="BTB_POZ_ZBTB_KLHL-like"/>
    <property type="match status" value="1"/>
</dbReference>